<feature type="active site" evidence="13">
    <location>
        <position position="256"/>
    </location>
</feature>
<evidence type="ECO:0000259" key="16">
    <source>
        <dbReference type="Pfam" id="PF08545"/>
    </source>
</evidence>
<dbReference type="GO" id="GO:0006633">
    <property type="term" value="P:fatty acid biosynthetic process"/>
    <property type="evidence" value="ECO:0007669"/>
    <property type="project" value="UniProtKB-UniRule"/>
</dbReference>
<dbReference type="Pfam" id="PF08541">
    <property type="entry name" value="ACP_syn_III_C"/>
    <property type="match status" value="1"/>
</dbReference>
<dbReference type="GO" id="GO:0004315">
    <property type="term" value="F:3-oxoacyl-[acyl-carrier-protein] synthase activity"/>
    <property type="evidence" value="ECO:0007669"/>
    <property type="project" value="InterPro"/>
</dbReference>
<accession>A0A953HY15</accession>
<evidence type="ECO:0000256" key="4">
    <source>
        <dbReference type="ARBA" id="ARBA00022490"/>
    </source>
</evidence>
<dbReference type="AlphaFoldDB" id="A0A953HY15"/>
<comment type="function">
    <text evidence="13">Catalyzes the condensation reaction of fatty acid synthesis by the addition to an acyl acceptor of two carbons from malonyl-ACP. Catalyzes the first condensation reaction which initiates fatty acid synthesis and may therefore play a role in governing the total rate of fatty acid production. Possesses both acetoacetyl-ACP synthase and acetyl transacylase activities. Its substrate specificity determines the biosynthesis of branched-chain and/or straight-chain of fatty acids.</text>
</comment>
<evidence type="ECO:0000256" key="14">
    <source>
        <dbReference type="SAM" id="Phobius"/>
    </source>
</evidence>
<evidence type="ECO:0000259" key="15">
    <source>
        <dbReference type="Pfam" id="PF08541"/>
    </source>
</evidence>
<evidence type="ECO:0000256" key="11">
    <source>
        <dbReference type="ARBA" id="ARBA00023315"/>
    </source>
</evidence>
<dbReference type="PANTHER" id="PTHR34069:SF2">
    <property type="entry name" value="BETA-KETOACYL-[ACYL-CARRIER-PROTEIN] SYNTHASE III"/>
    <property type="match status" value="1"/>
</dbReference>
<dbReference type="Proteomes" id="UP000753961">
    <property type="component" value="Unassembled WGS sequence"/>
</dbReference>
<dbReference type="PANTHER" id="PTHR34069">
    <property type="entry name" value="3-OXOACYL-[ACYL-CARRIER-PROTEIN] SYNTHASE 3"/>
    <property type="match status" value="1"/>
</dbReference>
<keyword evidence="18" id="KW-1185">Reference proteome</keyword>
<feature type="domain" description="Beta-ketoacyl-[acyl-carrier-protein] synthase III N-terminal" evidence="16">
    <location>
        <begin position="110"/>
        <end position="188"/>
    </location>
</feature>
<feature type="domain" description="Beta-ketoacyl-[acyl-carrier-protein] synthase III C-terminal" evidence="15">
    <location>
        <begin position="240"/>
        <end position="327"/>
    </location>
</feature>
<feature type="active site" evidence="13">
    <location>
        <position position="286"/>
    </location>
</feature>
<keyword evidence="4 13" id="KW-0963">Cytoplasm</keyword>
<dbReference type="CDD" id="cd00830">
    <property type="entry name" value="KAS_III"/>
    <property type="match status" value="1"/>
</dbReference>
<evidence type="ECO:0000256" key="2">
    <source>
        <dbReference type="ARBA" id="ARBA00008642"/>
    </source>
</evidence>
<gene>
    <name evidence="13" type="primary">fabH</name>
    <name evidence="17" type="ORF">KUV50_06710</name>
</gene>
<comment type="pathway">
    <text evidence="1 13">Lipid metabolism; fatty acid biosynthesis.</text>
</comment>
<dbReference type="Gene3D" id="3.40.47.10">
    <property type="match status" value="1"/>
</dbReference>
<evidence type="ECO:0000256" key="12">
    <source>
        <dbReference type="ARBA" id="ARBA00051096"/>
    </source>
</evidence>
<dbReference type="NCBIfam" id="NF006829">
    <property type="entry name" value="PRK09352.1"/>
    <property type="match status" value="1"/>
</dbReference>
<dbReference type="HAMAP" id="MF_01815">
    <property type="entry name" value="FabH"/>
    <property type="match status" value="1"/>
</dbReference>
<organism evidence="17 18">
    <name type="scientific">Membranihabitans marinus</name>
    <dbReference type="NCBI Taxonomy" id="1227546"/>
    <lineage>
        <taxon>Bacteria</taxon>
        <taxon>Pseudomonadati</taxon>
        <taxon>Bacteroidota</taxon>
        <taxon>Saprospiria</taxon>
        <taxon>Saprospirales</taxon>
        <taxon>Saprospiraceae</taxon>
        <taxon>Membranihabitans</taxon>
    </lineage>
</organism>
<dbReference type="SUPFAM" id="SSF53901">
    <property type="entry name" value="Thiolase-like"/>
    <property type="match status" value="1"/>
</dbReference>
<proteinExistence type="inferred from homology"/>
<comment type="subunit">
    <text evidence="13">Homodimer.</text>
</comment>
<comment type="similarity">
    <text evidence="2 13">Belongs to the thiolase-like superfamily. FabH family.</text>
</comment>
<evidence type="ECO:0000256" key="1">
    <source>
        <dbReference type="ARBA" id="ARBA00005194"/>
    </source>
</evidence>
<dbReference type="InterPro" id="IPR013751">
    <property type="entry name" value="ACP_syn_III_N"/>
</dbReference>
<keyword evidence="14" id="KW-0472">Membrane</keyword>
<keyword evidence="10 13" id="KW-0511">Multifunctional enzyme</keyword>
<dbReference type="GO" id="GO:0005737">
    <property type="term" value="C:cytoplasm"/>
    <property type="evidence" value="ECO:0007669"/>
    <property type="project" value="UniProtKB-SubCell"/>
</dbReference>
<evidence type="ECO:0000256" key="8">
    <source>
        <dbReference type="ARBA" id="ARBA00023098"/>
    </source>
</evidence>
<keyword evidence="14" id="KW-1133">Transmembrane helix</keyword>
<evidence type="ECO:0000256" key="7">
    <source>
        <dbReference type="ARBA" id="ARBA00022832"/>
    </source>
</evidence>
<evidence type="ECO:0000256" key="6">
    <source>
        <dbReference type="ARBA" id="ARBA00022679"/>
    </source>
</evidence>
<evidence type="ECO:0000256" key="5">
    <source>
        <dbReference type="ARBA" id="ARBA00022516"/>
    </source>
</evidence>
<evidence type="ECO:0000256" key="10">
    <source>
        <dbReference type="ARBA" id="ARBA00023268"/>
    </source>
</evidence>
<dbReference type="Pfam" id="PF08545">
    <property type="entry name" value="ACP_syn_III"/>
    <property type="match status" value="1"/>
</dbReference>
<evidence type="ECO:0000256" key="3">
    <source>
        <dbReference type="ARBA" id="ARBA00012333"/>
    </source>
</evidence>
<dbReference type="EC" id="2.3.1.180" evidence="3 13"/>
<evidence type="ECO:0000256" key="13">
    <source>
        <dbReference type="HAMAP-Rule" id="MF_01815"/>
    </source>
</evidence>
<comment type="catalytic activity">
    <reaction evidence="12">
        <text>malonyl-[ACP] + acetyl-CoA + H(+) = 3-oxobutanoyl-[ACP] + CO2 + CoA</text>
        <dbReference type="Rhea" id="RHEA:12080"/>
        <dbReference type="Rhea" id="RHEA-COMP:9623"/>
        <dbReference type="Rhea" id="RHEA-COMP:9625"/>
        <dbReference type="ChEBI" id="CHEBI:15378"/>
        <dbReference type="ChEBI" id="CHEBI:16526"/>
        <dbReference type="ChEBI" id="CHEBI:57287"/>
        <dbReference type="ChEBI" id="CHEBI:57288"/>
        <dbReference type="ChEBI" id="CHEBI:78449"/>
        <dbReference type="ChEBI" id="CHEBI:78450"/>
        <dbReference type="EC" id="2.3.1.180"/>
    </reaction>
    <physiologicalReaction direction="left-to-right" evidence="12">
        <dbReference type="Rhea" id="RHEA:12081"/>
    </physiologicalReaction>
</comment>
<dbReference type="RefSeq" id="WP_222579333.1">
    <property type="nucleotide sequence ID" value="NZ_JAHVHU010000006.1"/>
</dbReference>
<dbReference type="InterPro" id="IPR004655">
    <property type="entry name" value="FabH"/>
</dbReference>
<feature type="active site" evidence="13">
    <location>
        <position position="116"/>
    </location>
</feature>
<feature type="region of interest" description="ACP-binding" evidence="13">
    <location>
        <begin position="257"/>
        <end position="261"/>
    </location>
</feature>
<keyword evidence="9 13" id="KW-0275">Fatty acid biosynthesis</keyword>
<evidence type="ECO:0000313" key="18">
    <source>
        <dbReference type="Proteomes" id="UP000753961"/>
    </source>
</evidence>
<dbReference type="EMBL" id="JAHVHU010000006">
    <property type="protein sequence ID" value="MBY5957812.1"/>
    <property type="molecule type" value="Genomic_DNA"/>
</dbReference>
<keyword evidence="8 13" id="KW-0443">Lipid metabolism</keyword>
<dbReference type="NCBIfam" id="TIGR00747">
    <property type="entry name" value="fabH"/>
    <property type="match status" value="1"/>
</dbReference>
<dbReference type="FunFam" id="3.40.47.10:FF:000004">
    <property type="entry name" value="3-oxoacyl-[acyl-carrier-protein] synthase 3"/>
    <property type="match status" value="1"/>
</dbReference>
<name>A0A953HY15_9BACT</name>
<dbReference type="InterPro" id="IPR016039">
    <property type="entry name" value="Thiolase-like"/>
</dbReference>
<feature type="transmembrane region" description="Helical" evidence="14">
    <location>
        <begin position="309"/>
        <end position="329"/>
    </location>
</feature>
<keyword evidence="6 13" id="KW-0808">Transferase</keyword>
<keyword evidence="5 13" id="KW-0444">Lipid biosynthesis</keyword>
<dbReference type="GO" id="GO:0044550">
    <property type="term" value="P:secondary metabolite biosynthetic process"/>
    <property type="evidence" value="ECO:0007669"/>
    <property type="project" value="TreeGrafter"/>
</dbReference>
<evidence type="ECO:0000313" key="17">
    <source>
        <dbReference type="EMBL" id="MBY5957812.1"/>
    </source>
</evidence>
<comment type="subcellular location">
    <subcellularLocation>
        <location evidence="13">Cytoplasm</location>
    </subcellularLocation>
</comment>
<protein>
    <recommendedName>
        <fullName evidence="3 13">Beta-ketoacyl-[acyl-carrier-protein] synthase III</fullName>
        <shortName evidence="13">Beta-ketoacyl-ACP synthase III</shortName>
        <shortName evidence="13">KAS III</shortName>
        <ecNumber evidence="3 13">2.3.1.180</ecNumber>
    </recommendedName>
    <alternativeName>
        <fullName evidence="13">3-oxoacyl-[acyl-carrier-protein] synthase 3</fullName>
    </alternativeName>
    <alternativeName>
        <fullName evidence="13">3-oxoacyl-[acyl-carrier-protein] synthase III</fullName>
    </alternativeName>
</protein>
<dbReference type="InterPro" id="IPR013747">
    <property type="entry name" value="ACP_syn_III_C"/>
</dbReference>
<sequence length="332" mass="36438">MALYKAAIKGVGGYVPETKLTNQDLEKMVDTSDEWIRTRTGIVERRILKEEGKASGFMAEQAAKDLLQKTNMDPRDIDLVICATVTPDMIFPDTANSVATAIGAERAFGFDLSAACSGFLFAFNTAARMVESGAYENILVIGVDMMSSIVDYTDRTTCIIFGDGAGCVLVGRSENGEGFEDAVLRGDGAGAEYLYMKGGGSLRPASHETVDNKQHYIFQEGRPVFKAAVKGMKEATLEVLKKQNITADDLDWVVPHQANMRIINSLSDFLEVPKEKVMINIDRYGNTTAATIPLCLWDYEKKLKKGDQIILTAFGGGFTWGTIYLTWAYDSH</sequence>
<keyword evidence="11 13" id="KW-0012">Acyltransferase</keyword>
<reference evidence="17" key="1">
    <citation type="submission" date="2021-06" db="EMBL/GenBank/DDBJ databases">
        <title>44 bacteria genomes isolated from Dapeng, Shenzhen.</title>
        <authorList>
            <person name="Zheng W."/>
            <person name="Yu S."/>
            <person name="Huang Y."/>
        </authorList>
    </citation>
    <scope>NUCLEOTIDE SEQUENCE</scope>
    <source>
        <strain evidence="17">DP5N28-2</strain>
    </source>
</reference>
<comment type="caution">
    <text evidence="17">The sequence shown here is derived from an EMBL/GenBank/DDBJ whole genome shotgun (WGS) entry which is preliminary data.</text>
</comment>
<dbReference type="GO" id="GO:0033818">
    <property type="term" value="F:beta-ketoacyl-acyl-carrier-protein synthase III activity"/>
    <property type="evidence" value="ECO:0007669"/>
    <property type="project" value="UniProtKB-UniRule"/>
</dbReference>
<comment type="domain">
    <text evidence="13">The last Arg residue of the ACP-binding site is essential for the weak association between ACP/AcpP and FabH.</text>
</comment>
<keyword evidence="7 13" id="KW-0276">Fatty acid metabolism</keyword>
<evidence type="ECO:0000256" key="9">
    <source>
        <dbReference type="ARBA" id="ARBA00023160"/>
    </source>
</evidence>
<keyword evidence="14" id="KW-0812">Transmembrane</keyword>